<organism evidence="1 2">
    <name type="scientific">Escherichia coli</name>
    <dbReference type="NCBI Taxonomy" id="562"/>
    <lineage>
        <taxon>Bacteria</taxon>
        <taxon>Pseudomonadati</taxon>
        <taxon>Pseudomonadota</taxon>
        <taxon>Gammaproteobacteria</taxon>
        <taxon>Enterobacterales</taxon>
        <taxon>Enterobacteriaceae</taxon>
        <taxon>Escherichia</taxon>
    </lineage>
</organism>
<protein>
    <submittedName>
        <fullName evidence="1">Alpha-xylosidase</fullName>
    </submittedName>
</protein>
<evidence type="ECO:0000313" key="2">
    <source>
        <dbReference type="Proteomes" id="UP000472856"/>
    </source>
</evidence>
<comment type="caution">
    <text evidence="1">The sequence shown here is derived from an EMBL/GenBank/DDBJ whole genome shotgun (WGS) entry which is preliminary data.</text>
</comment>
<dbReference type="Gene3D" id="2.60.40.1180">
    <property type="entry name" value="Golgi alpha-mannosidase II"/>
    <property type="match status" value="1"/>
</dbReference>
<dbReference type="RefSeq" id="WP_252405975.1">
    <property type="nucleotide sequence ID" value="NZ_JAAJRI010000213.1"/>
</dbReference>
<accession>A0A6M1DJZ2</accession>
<proteinExistence type="predicted"/>
<feature type="non-terminal residue" evidence="1">
    <location>
        <position position="1"/>
    </location>
</feature>
<sequence>RVGNTITVKGNGEARNWTLCLRNIQKIGGMKCGSHMGSELGVVITPQGSELTITL</sequence>
<dbReference type="EMBL" id="JAAJRI010000213">
    <property type="protein sequence ID" value="NGE91917.1"/>
    <property type="molecule type" value="Genomic_DNA"/>
</dbReference>
<name>A0A6M1DJZ2_ECOLX</name>
<reference evidence="1 2" key="1">
    <citation type="submission" date="2020-02" db="EMBL/GenBank/DDBJ databases">
        <title>WGS of Carbapenem-Resistant Enterobacteriaceae.</title>
        <authorList>
            <person name="Tokajian S."/>
            <person name="El Chaar M."/>
            <person name="El Khoury M."/>
        </authorList>
    </citation>
    <scope>NUCLEOTIDE SEQUENCE [LARGE SCALE GENOMIC DNA]</scope>
    <source>
        <strain evidence="1 2">ECM_75</strain>
    </source>
</reference>
<dbReference type="AlphaFoldDB" id="A0A6M1DJZ2"/>
<dbReference type="SUPFAM" id="SSF117125">
    <property type="entry name" value="Putative glucosidase YicI, C-terminal domain"/>
    <property type="match status" value="1"/>
</dbReference>
<evidence type="ECO:0000313" key="1">
    <source>
        <dbReference type="EMBL" id="NGE91917.1"/>
    </source>
</evidence>
<gene>
    <name evidence="1" type="ORF">G5603_28010</name>
</gene>
<dbReference type="InterPro" id="IPR013780">
    <property type="entry name" value="Glyco_hydro_b"/>
</dbReference>
<dbReference type="Proteomes" id="UP000472856">
    <property type="component" value="Unassembled WGS sequence"/>
</dbReference>